<dbReference type="AlphaFoldDB" id="A0A449A4I5"/>
<dbReference type="EMBL" id="LR214951">
    <property type="protein sequence ID" value="VEU59124.1"/>
    <property type="molecule type" value="Genomic_DNA"/>
</dbReference>
<sequence>MRNIKLKKINKFDAELFKKDYQFYLENLELKNDDYVEIMVNITQGDINIINLFYVVKYKEKEHDIFYFTYVIEDFNLLDVLKFLTEFQKNQIKGKVKEFSFKNFHFIKSKPNAI</sequence>
<dbReference type="Proteomes" id="UP000289440">
    <property type="component" value="Chromosome"/>
</dbReference>
<dbReference type="KEGG" id="mnu:NCTC10166_00079"/>
<dbReference type="RefSeq" id="WP_129719511.1">
    <property type="nucleotide sequence ID" value="NZ_LR214951.1"/>
</dbReference>
<evidence type="ECO:0000313" key="2">
    <source>
        <dbReference type="Proteomes" id="UP000289440"/>
    </source>
</evidence>
<organism evidence="1 2">
    <name type="scientific">Mesomycoplasma neurolyticum</name>
    <dbReference type="NCBI Taxonomy" id="2120"/>
    <lineage>
        <taxon>Bacteria</taxon>
        <taxon>Bacillati</taxon>
        <taxon>Mycoplasmatota</taxon>
        <taxon>Mycoplasmoidales</taxon>
        <taxon>Metamycoplasmataceae</taxon>
        <taxon>Mesomycoplasma</taxon>
    </lineage>
</organism>
<evidence type="ECO:0000313" key="1">
    <source>
        <dbReference type="EMBL" id="VEU59124.1"/>
    </source>
</evidence>
<name>A0A449A4I5_9BACT</name>
<gene>
    <name evidence="1" type="ORF">NCTC10166_00079</name>
</gene>
<keyword evidence="2" id="KW-1185">Reference proteome</keyword>
<accession>A0A449A4I5</accession>
<dbReference type="OrthoDB" id="9855302at2"/>
<reference evidence="1 2" key="1">
    <citation type="submission" date="2019-01" db="EMBL/GenBank/DDBJ databases">
        <authorList>
            <consortium name="Pathogen Informatics"/>
        </authorList>
    </citation>
    <scope>NUCLEOTIDE SEQUENCE [LARGE SCALE GENOMIC DNA]</scope>
    <source>
        <strain evidence="1 2">NCTC10166</strain>
    </source>
</reference>
<protein>
    <submittedName>
        <fullName evidence="1">Uncharacterized protein</fullName>
    </submittedName>
</protein>
<proteinExistence type="predicted"/>